<feature type="transmembrane region" description="Helical" evidence="6">
    <location>
        <begin position="46"/>
        <end position="67"/>
    </location>
</feature>
<evidence type="ECO:0000256" key="3">
    <source>
        <dbReference type="ARBA" id="ARBA00022692"/>
    </source>
</evidence>
<keyword evidence="5 6" id="KW-0472">Membrane</keyword>
<feature type="transmembrane region" description="Helical" evidence="6">
    <location>
        <begin position="12"/>
        <end position="34"/>
    </location>
</feature>
<protein>
    <recommendedName>
        <fullName evidence="6">Serpentine receptor class gamma</fullName>
    </recommendedName>
</protein>
<name>A0A7E4W6E5_PANRE</name>
<feature type="transmembrane region" description="Helical" evidence="6">
    <location>
        <begin position="87"/>
        <end position="106"/>
    </location>
</feature>
<feature type="transmembrane region" description="Helical" evidence="6">
    <location>
        <begin position="209"/>
        <end position="227"/>
    </location>
</feature>
<keyword evidence="3 6" id="KW-0812">Transmembrane</keyword>
<dbReference type="GO" id="GO:0007606">
    <property type="term" value="P:sensory perception of chemical stimulus"/>
    <property type="evidence" value="ECO:0007669"/>
    <property type="project" value="UniProtKB-UniRule"/>
</dbReference>
<dbReference type="Proteomes" id="UP000492821">
    <property type="component" value="Unassembled WGS sequence"/>
</dbReference>
<proteinExistence type="inferred from homology"/>
<evidence type="ECO:0000256" key="1">
    <source>
        <dbReference type="ARBA" id="ARBA00004141"/>
    </source>
</evidence>
<reference evidence="8" key="2">
    <citation type="submission" date="2020-10" db="UniProtKB">
        <authorList>
            <consortium name="WormBaseParasite"/>
        </authorList>
    </citation>
    <scope>IDENTIFICATION</scope>
</reference>
<evidence type="ECO:0000313" key="8">
    <source>
        <dbReference type="WBParaSite" id="Pan_g8152.t1"/>
    </source>
</evidence>
<dbReference type="WBParaSite" id="Pan_g8152.t1">
    <property type="protein sequence ID" value="Pan_g8152.t1"/>
    <property type="gene ID" value="Pan_g8152"/>
</dbReference>
<dbReference type="InterPro" id="IPR000609">
    <property type="entry name" value="7TM_GPCR_serpentine_rcpt_Srg"/>
</dbReference>
<comment type="similarity">
    <text evidence="2 6">Belongs to the nematode receptor-like protein srg family.</text>
</comment>
<dbReference type="GO" id="GO:0016020">
    <property type="term" value="C:membrane"/>
    <property type="evidence" value="ECO:0007669"/>
    <property type="project" value="UniProtKB-SubCell"/>
</dbReference>
<comment type="subcellular location">
    <subcellularLocation>
        <location evidence="1">Membrane</location>
        <topology evidence="1">Multi-pass membrane protein</topology>
    </subcellularLocation>
</comment>
<evidence type="ECO:0000256" key="2">
    <source>
        <dbReference type="ARBA" id="ARBA00005692"/>
    </source>
</evidence>
<feature type="transmembrane region" description="Helical" evidence="6">
    <location>
        <begin position="239"/>
        <end position="262"/>
    </location>
</feature>
<evidence type="ECO:0000256" key="5">
    <source>
        <dbReference type="ARBA" id="ARBA00023136"/>
    </source>
</evidence>
<feature type="transmembrane region" description="Helical" evidence="6">
    <location>
        <begin position="162"/>
        <end position="188"/>
    </location>
</feature>
<keyword evidence="7" id="KW-1185">Reference proteome</keyword>
<evidence type="ECO:0000256" key="6">
    <source>
        <dbReference type="RuleBase" id="RU280813"/>
    </source>
</evidence>
<sequence>MDNTNFVYNVLYYVQIVTLYTPQPFVFLIIIFLINEFRLPTSPLQNPFYVFIFLFTIYYNFVALGWAINYTGFVPFEMKRVYNLLILRYYTLVVGIWNTGVCLNRVTAIAMPFKHGMVWSRAMTTVFAVLFFVYPLAFQTPFMQNRCWKSVSTSECMAFHNLNMYIIAMSVIGHAVLGVLLITMALVYARYRGWLAARSAERKLILQTLVTSLLLICVGTTKMLAMQNYFYGNFVRHQILSSIGTILLALYTCVVIGGLFFASSSFRQKFIEFYRCKSCSSKVRAMYGSTIEVDQIPAKKRPSL</sequence>
<dbReference type="GO" id="GO:0004888">
    <property type="term" value="F:transmembrane signaling receptor activity"/>
    <property type="evidence" value="ECO:0007669"/>
    <property type="project" value="InterPro"/>
</dbReference>
<reference evidence="7" key="1">
    <citation type="journal article" date="2013" name="Genetics">
        <title>The draft genome and transcriptome of Panagrellus redivivus are shaped by the harsh demands of a free-living lifestyle.</title>
        <authorList>
            <person name="Srinivasan J."/>
            <person name="Dillman A.R."/>
            <person name="Macchietto M.G."/>
            <person name="Heikkinen L."/>
            <person name="Lakso M."/>
            <person name="Fracchia K.M."/>
            <person name="Antoshechkin I."/>
            <person name="Mortazavi A."/>
            <person name="Wong G."/>
            <person name="Sternberg P.W."/>
        </authorList>
    </citation>
    <scope>NUCLEOTIDE SEQUENCE [LARGE SCALE GENOMIC DNA]</scope>
    <source>
        <strain evidence="7">MT8872</strain>
    </source>
</reference>
<organism evidence="7 8">
    <name type="scientific">Panagrellus redivivus</name>
    <name type="common">Microworm</name>
    <dbReference type="NCBI Taxonomy" id="6233"/>
    <lineage>
        <taxon>Eukaryota</taxon>
        <taxon>Metazoa</taxon>
        <taxon>Ecdysozoa</taxon>
        <taxon>Nematoda</taxon>
        <taxon>Chromadorea</taxon>
        <taxon>Rhabditida</taxon>
        <taxon>Tylenchina</taxon>
        <taxon>Panagrolaimomorpha</taxon>
        <taxon>Panagrolaimoidea</taxon>
        <taxon>Panagrolaimidae</taxon>
        <taxon>Panagrellus</taxon>
    </lineage>
</organism>
<dbReference type="Pfam" id="PF02118">
    <property type="entry name" value="Srg"/>
    <property type="match status" value="1"/>
</dbReference>
<dbReference type="AlphaFoldDB" id="A0A7E4W6E5"/>
<evidence type="ECO:0000313" key="7">
    <source>
        <dbReference type="Proteomes" id="UP000492821"/>
    </source>
</evidence>
<evidence type="ECO:0000256" key="4">
    <source>
        <dbReference type="ARBA" id="ARBA00022989"/>
    </source>
</evidence>
<feature type="transmembrane region" description="Helical" evidence="6">
    <location>
        <begin position="118"/>
        <end position="142"/>
    </location>
</feature>
<accession>A0A7E4W6E5</accession>
<keyword evidence="4 6" id="KW-1133">Transmembrane helix</keyword>